<dbReference type="EC" id="2.1.1.198" evidence="6"/>
<dbReference type="Gene3D" id="3.40.1010.10">
    <property type="entry name" value="Cobalt-precorrin-4 Transmethylase, Domain 1"/>
    <property type="match status" value="1"/>
</dbReference>
<accession>A0A7V8NVR6</accession>
<evidence type="ECO:0000259" key="7">
    <source>
        <dbReference type="Pfam" id="PF00590"/>
    </source>
</evidence>
<dbReference type="PIRSF" id="PIRSF005917">
    <property type="entry name" value="MTase_YraL"/>
    <property type="match status" value="1"/>
</dbReference>
<dbReference type="FunFam" id="3.30.950.10:FF:000002">
    <property type="entry name" value="Ribosomal RNA small subunit methyltransferase I"/>
    <property type="match status" value="1"/>
</dbReference>
<feature type="domain" description="Tetrapyrrole methylase" evidence="7">
    <location>
        <begin position="17"/>
        <end position="215"/>
    </location>
</feature>
<gene>
    <name evidence="6 8" type="primary">rsmI</name>
    <name evidence="8" type="ORF">HRJ53_25795</name>
</gene>
<keyword evidence="5 6" id="KW-0949">S-adenosyl-L-methionine</keyword>
<dbReference type="HAMAP" id="MF_01877">
    <property type="entry name" value="16SrRNA_methyltr_I"/>
    <property type="match status" value="1"/>
</dbReference>
<evidence type="ECO:0000313" key="9">
    <source>
        <dbReference type="Proteomes" id="UP000567293"/>
    </source>
</evidence>
<keyword evidence="1 6" id="KW-0963">Cytoplasm</keyword>
<evidence type="ECO:0000256" key="1">
    <source>
        <dbReference type="ARBA" id="ARBA00022490"/>
    </source>
</evidence>
<dbReference type="InterPro" id="IPR008189">
    <property type="entry name" value="rRNA_ssu_MeTfrase_I"/>
</dbReference>
<comment type="similarity">
    <text evidence="6">Belongs to the methyltransferase superfamily. RsmI family.</text>
</comment>
<evidence type="ECO:0000256" key="6">
    <source>
        <dbReference type="HAMAP-Rule" id="MF_01877"/>
    </source>
</evidence>
<dbReference type="FunFam" id="3.40.1010.10:FF:000002">
    <property type="entry name" value="Ribosomal RNA small subunit methyltransferase I"/>
    <property type="match status" value="1"/>
</dbReference>
<protein>
    <recommendedName>
        <fullName evidence="6">Ribosomal RNA small subunit methyltransferase I</fullName>
        <ecNumber evidence="6">2.1.1.198</ecNumber>
    </recommendedName>
    <alternativeName>
        <fullName evidence="6">16S rRNA 2'-O-ribose C1402 methyltransferase</fullName>
    </alternativeName>
    <alternativeName>
        <fullName evidence="6">rRNA (cytidine-2'-O-)-methyltransferase RsmI</fullName>
    </alternativeName>
</protein>
<dbReference type="PANTHER" id="PTHR46111">
    <property type="entry name" value="RIBOSOMAL RNA SMALL SUBUNIT METHYLTRANSFERASE I"/>
    <property type="match status" value="1"/>
</dbReference>
<dbReference type="NCBIfam" id="TIGR00096">
    <property type="entry name" value="16S rRNA (cytidine(1402)-2'-O)-methyltransferase"/>
    <property type="match status" value="1"/>
</dbReference>
<dbReference type="CDD" id="cd11648">
    <property type="entry name" value="RsmI"/>
    <property type="match status" value="1"/>
</dbReference>
<keyword evidence="4 6" id="KW-0808">Transferase</keyword>
<dbReference type="GO" id="GO:0005737">
    <property type="term" value="C:cytoplasm"/>
    <property type="evidence" value="ECO:0007669"/>
    <property type="project" value="UniProtKB-SubCell"/>
</dbReference>
<organism evidence="8 9">
    <name type="scientific">Candidatus Acidiferrum panamense</name>
    <dbReference type="NCBI Taxonomy" id="2741543"/>
    <lineage>
        <taxon>Bacteria</taxon>
        <taxon>Pseudomonadati</taxon>
        <taxon>Acidobacteriota</taxon>
        <taxon>Terriglobia</taxon>
        <taxon>Candidatus Acidiferrales</taxon>
        <taxon>Candidatus Acidiferrum</taxon>
    </lineage>
</organism>
<proteinExistence type="inferred from homology"/>
<comment type="catalytic activity">
    <reaction evidence="6">
        <text>cytidine(1402) in 16S rRNA + S-adenosyl-L-methionine = 2'-O-methylcytidine(1402) in 16S rRNA + S-adenosyl-L-homocysteine + H(+)</text>
        <dbReference type="Rhea" id="RHEA:42924"/>
        <dbReference type="Rhea" id="RHEA-COMP:10285"/>
        <dbReference type="Rhea" id="RHEA-COMP:10286"/>
        <dbReference type="ChEBI" id="CHEBI:15378"/>
        <dbReference type="ChEBI" id="CHEBI:57856"/>
        <dbReference type="ChEBI" id="CHEBI:59789"/>
        <dbReference type="ChEBI" id="CHEBI:74495"/>
        <dbReference type="ChEBI" id="CHEBI:82748"/>
        <dbReference type="EC" id="2.1.1.198"/>
    </reaction>
</comment>
<keyword evidence="3 6" id="KW-0489">Methyltransferase</keyword>
<keyword evidence="9" id="KW-1185">Reference proteome</keyword>
<name>A0A7V8NVR6_9BACT</name>
<dbReference type="Proteomes" id="UP000567293">
    <property type="component" value="Unassembled WGS sequence"/>
</dbReference>
<dbReference type="EMBL" id="JACDQQ010002487">
    <property type="protein sequence ID" value="MBA0088414.1"/>
    <property type="molecule type" value="Genomic_DNA"/>
</dbReference>
<dbReference type="AlphaFoldDB" id="A0A7V8NVR6"/>
<comment type="caution">
    <text evidence="8">The sequence shown here is derived from an EMBL/GenBank/DDBJ whole genome shotgun (WGS) entry which is preliminary data.</text>
</comment>
<dbReference type="GO" id="GO:0070677">
    <property type="term" value="F:rRNA (cytosine-2'-O-)-methyltransferase activity"/>
    <property type="evidence" value="ECO:0007669"/>
    <property type="project" value="UniProtKB-UniRule"/>
</dbReference>
<dbReference type="InterPro" id="IPR035996">
    <property type="entry name" value="4pyrrol_Methylase_sf"/>
</dbReference>
<keyword evidence="2 6" id="KW-0698">rRNA processing</keyword>
<dbReference type="Pfam" id="PF00590">
    <property type="entry name" value="TP_methylase"/>
    <property type="match status" value="1"/>
</dbReference>
<dbReference type="SUPFAM" id="SSF53790">
    <property type="entry name" value="Tetrapyrrole methylase"/>
    <property type="match status" value="1"/>
</dbReference>
<sequence length="301" mass="32953">MTSTDPAREPQTTVGCLYLVGTPIGNLEDITLRALRILKETDQIACEDTRHTQKLLTHYGIHKPLVSYHEHNELTRAPELVVAMEQGAKIALVSDAGMPLVSDPGHRLVSLCLRHRIPVIPIPGPSALLASLSASGMPSEEFLFVGFLPARSGERRRALERLRIEERTIILYEAPHRVAECVREALGILGDRQACLAREVTKLHEEFVRGKLSEISTALAQRPARGEITLIVGPPEAAEGRAQSDSAQSLAARVEELIHQAKLDRKEALKLAAKERGLTRRAAYSQIVGGRSGELRSGEEG</sequence>
<evidence type="ECO:0000256" key="3">
    <source>
        <dbReference type="ARBA" id="ARBA00022603"/>
    </source>
</evidence>
<evidence type="ECO:0000256" key="4">
    <source>
        <dbReference type="ARBA" id="ARBA00022679"/>
    </source>
</evidence>
<reference evidence="8" key="1">
    <citation type="submission" date="2020-06" db="EMBL/GenBank/DDBJ databases">
        <title>Legume-microbial interactions unlock mineral nutrients during tropical forest succession.</title>
        <authorList>
            <person name="Epihov D.Z."/>
        </authorList>
    </citation>
    <scope>NUCLEOTIDE SEQUENCE [LARGE SCALE GENOMIC DNA]</scope>
    <source>
        <strain evidence="8">Pan2503</strain>
    </source>
</reference>
<dbReference type="InterPro" id="IPR014776">
    <property type="entry name" value="4pyrrole_Mease_sub2"/>
</dbReference>
<dbReference type="InterPro" id="IPR018063">
    <property type="entry name" value="SAM_MeTrfase_RsmI_CS"/>
</dbReference>
<dbReference type="PANTHER" id="PTHR46111:SF1">
    <property type="entry name" value="RIBOSOMAL RNA SMALL SUBUNIT METHYLTRANSFERASE I"/>
    <property type="match status" value="1"/>
</dbReference>
<dbReference type="PROSITE" id="PS01296">
    <property type="entry name" value="RSMI"/>
    <property type="match status" value="1"/>
</dbReference>
<comment type="function">
    <text evidence="6">Catalyzes the 2'-O-methylation of the ribose of cytidine 1402 (C1402) in 16S rRNA.</text>
</comment>
<dbReference type="InterPro" id="IPR014777">
    <property type="entry name" value="4pyrrole_Mease_sub1"/>
</dbReference>
<comment type="subcellular location">
    <subcellularLocation>
        <location evidence="6">Cytoplasm</location>
    </subcellularLocation>
</comment>
<evidence type="ECO:0000256" key="5">
    <source>
        <dbReference type="ARBA" id="ARBA00022691"/>
    </source>
</evidence>
<evidence type="ECO:0000256" key="2">
    <source>
        <dbReference type="ARBA" id="ARBA00022552"/>
    </source>
</evidence>
<dbReference type="Gene3D" id="3.30.950.10">
    <property type="entry name" value="Methyltransferase, Cobalt-precorrin-4 Transmethylase, Domain 2"/>
    <property type="match status" value="1"/>
</dbReference>
<dbReference type="InterPro" id="IPR000878">
    <property type="entry name" value="4pyrrol_Mease"/>
</dbReference>
<evidence type="ECO:0000313" key="8">
    <source>
        <dbReference type="EMBL" id="MBA0088414.1"/>
    </source>
</evidence>